<protein>
    <submittedName>
        <fullName evidence="10">LAFE_0C02520g1_1</fullName>
    </submittedName>
</protein>
<evidence type="ECO:0000256" key="7">
    <source>
        <dbReference type="ARBA" id="ARBA00023163"/>
    </source>
</evidence>
<evidence type="ECO:0000256" key="9">
    <source>
        <dbReference type="SAM" id="MobiDB-lite"/>
    </source>
</evidence>
<evidence type="ECO:0000256" key="6">
    <source>
        <dbReference type="ARBA" id="ARBA00023015"/>
    </source>
</evidence>
<evidence type="ECO:0000256" key="5">
    <source>
        <dbReference type="ARBA" id="ARBA00022491"/>
    </source>
</evidence>
<keyword evidence="8" id="KW-0539">Nucleus</keyword>
<proteinExistence type="inferred from homology"/>
<gene>
    <name evidence="10" type="ORF">LAFE_0C02520G</name>
</gene>
<feature type="compositionally biased region" description="Polar residues" evidence="9">
    <location>
        <begin position="179"/>
        <end position="193"/>
    </location>
</feature>
<feature type="region of interest" description="Disordered" evidence="9">
    <location>
        <begin position="170"/>
        <end position="193"/>
    </location>
</feature>
<dbReference type="OMA" id="QFAYYKY"/>
<dbReference type="GO" id="GO:0005634">
    <property type="term" value="C:nucleus"/>
    <property type="evidence" value="ECO:0007669"/>
    <property type="project" value="UniProtKB-SubCell"/>
</dbReference>
<reference evidence="10 11" key="1">
    <citation type="submission" date="2016-03" db="EMBL/GenBank/DDBJ databases">
        <authorList>
            <person name="Devillers H."/>
        </authorList>
    </citation>
    <scope>NUCLEOTIDE SEQUENCE [LARGE SCALE GENOMIC DNA]</scope>
    <source>
        <strain evidence="10">CBS 6772</strain>
    </source>
</reference>
<keyword evidence="5" id="KW-0678">Repressor</keyword>
<evidence type="ECO:0000256" key="2">
    <source>
        <dbReference type="ARBA" id="ARBA00004496"/>
    </source>
</evidence>
<evidence type="ECO:0000256" key="8">
    <source>
        <dbReference type="ARBA" id="ARBA00023242"/>
    </source>
</evidence>
<dbReference type="STRING" id="4955.A0A1G4M923"/>
<keyword evidence="4" id="KW-0963">Cytoplasm</keyword>
<dbReference type="AlphaFoldDB" id="A0A1G4M923"/>
<comment type="similarity">
    <text evidence="3">Belongs to the WHI5/NRM1 family.</text>
</comment>
<evidence type="ECO:0000256" key="3">
    <source>
        <dbReference type="ARBA" id="ARBA00006922"/>
    </source>
</evidence>
<evidence type="ECO:0000313" key="11">
    <source>
        <dbReference type="Proteomes" id="UP000190831"/>
    </source>
</evidence>
<sequence>MTIEQQRQPLKVLSSSRVNQLSSRNLLHEEKNEKLQLPSITSIIEGKPTLISTKDGLVRSSARKHKTFPLPISPVTSCAVATGSPQVLCESLRQQPSTAEYEELARRLRVRLQFAYYKYKTNQTHLKFRQLHRKVSNTSRSTGIGISTNNTSTSARRLVGSRGHYRTPVKHATWRSRDASSNAVPTPQQNTPMSVKAAKSLLQLFASVP</sequence>
<dbReference type="Pfam" id="PF08528">
    <property type="entry name" value="Whi5"/>
    <property type="match status" value="1"/>
</dbReference>
<evidence type="ECO:0000256" key="1">
    <source>
        <dbReference type="ARBA" id="ARBA00004123"/>
    </source>
</evidence>
<dbReference type="InterPro" id="IPR013734">
    <property type="entry name" value="TF_Nrm1/Whi5"/>
</dbReference>
<keyword evidence="6" id="KW-0805">Transcription regulation</keyword>
<comment type="subcellular location">
    <subcellularLocation>
        <location evidence="2">Cytoplasm</location>
    </subcellularLocation>
    <subcellularLocation>
        <location evidence="1">Nucleus</location>
    </subcellularLocation>
</comment>
<accession>A0A1G4M923</accession>
<dbReference type="GO" id="GO:0005737">
    <property type="term" value="C:cytoplasm"/>
    <property type="evidence" value="ECO:0007669"/>
    <property type="project" value="UniProtKB-SubCell"/>
</dbReference>
<dbReference type="OrthoDB" id="4061338at2759"/>
<organism evidence="10 11">
    <name type="scientific">Lachancea fermentati</name>
    <name type="common">Zygosaccharomyces fermentati</name>
    <dbReference type="NCBI Taxonomy" id="4955"/>
    <lineage>
        <taxon>Eukaryota</taxon>
        <taxon>Fungi</taxon>
        <taxon>Dikarya</taxon>
        <taxon>Ascomycota</taxon>
        <taxon>Saccharomycotina</taxon>
        <taxon>Saccharomycetes</taxon>
        <taxon>Saccharomycetales</taxon>
        <taxon>Saccharomycetaceae</taxon>
        <taxon>Lachancea</taxon>
    </lineage>
</organism>
<keyword evidence="11" id="KW-1185">Reference proteome</keyword>
<dbReference type="Proteomes" id="UP000190831">
    <property type="component" value="Chromosome C"/>
</dbReference>
<evidence type="ECO:0000256" key="4">
    <source>
        <dbReference type="ARBA" id="ARBA00022490"/>
    </source>
</evidence>
<evidence type="ECO:0000313" key="10">
    <source>
        <dbReference type="EMBL" id="SCW00362.1"/>
    </source>
</evidence>
<dbReference type="EMBL" id="LT598485">
    <property type="protein sequence ID" value="SCW00362.1"/>
    <property type="molecule type" value="Genomic_DNA"/>
</dbReference>
<name>A0A1G4M923_LACFM</name>
<keyword evidence="7" id="KW-0804">Transcription</keyword>